<dbReference type="InterPro" id="IPR023214">
    <property type="entry name" value="HAD_sf"/>
</dbReference>
<dbReference type="Proteomes" id="UP000832034">
    <property type="component" value="Chromosome"/>
</dbReference>
<accession>A0ABY4EAV7</accession>
<protein>
    <recommendedName>
        <fullName evidence="3">Haloacid dehalogenase-like hydrolase</fullName>
    </recommendedName>
</protein>
<proteinExistence type="predicted"/>
<evidence type="ECO:0000313" key="1">
    <source>
        <dbReference type="EMBL" id="UOO92887.1"/>
    </source>
</evidence>
<dbReference type="InterPro" id="IPR036412">
    <property type="entry name" value="HAD-like_sf"/>
</dbReference>
<sequence length="249" mass="28362">MHKLLFVDLDDTLFHSHNKRQPDTHDVALAYLQDGSAISYANQKQMTMLKFWQESHVMIPVTARNRNAFERVAIEFKHGAVINYGGIVLQADGSLDEAWSQQSQAHARHSEPILQVLLDYLNSLIQTTEYSSLHARIISDVGIAFYVLLKSKTGDLVQVAQVTHMVKQFLAQEGWTEYQVHHNGNNLAIMPPWLNKRHGVRYLLAQWQQRGEVVSFGMGDSVIDLGFMNECDYLMVPNPSQIVSQRMDV</sequence>
<dbReference type="EMBL" id="CP091512">
    <property type="protein sequence ID" value="UOO92887.1"/>
    <property type="molecule type" value="Genomic_DNA"/>
</dbReference>
<dbReference type="Gene3D" id="3.40.50.1000">
    <property type="entry name" value="HAD superfamily/HAD-like"/>
    <property type="match status" value="2"/>
</dbReference>
<dbReference type="PIRSF" id="PIRSF030802">
    <property type="entry name" value="UCP030802"/>
    <property type="match status" value="1"/>
</dbReference>
<dbReference type="InterPro" id="IPR024197">
    <property type="entry name" value="TPP-like"/>
</dbReference>
<evidence type="ECO:0000313" key="2">
    <source>
        <dbReference type="Proteomes" id="UP000832034"/>
    </source>
</evidence>
<dbReference type="RefSeq" id="WP_019957231.1">
    <property type="nucleotide sequence ID" value="NZ_CP091512.1"/>
</dbReference>
<reference evidence="1" key="2">
    <citation type="journal article" date="2022" name="Res Sq">
        <title>Evolution of multicellular longitudinally dividing oral cavity symbionts (Neisseriaceae).</title>
        <authorList>
            <person name="Nyongesa S."/>
            <person name="Weber P."/>
            <person name="Bernet E."/>
            <person name="Pullido F."/>
            <person name="Nieckarz M."/>
            <person name="Delaby M."/>
            <person name="Nieves C."/>
            <person name="Viehboeck T."/>
            <person name="Krause N."/>
            <person name="Rivera-Millot A."/>
            <person name="Nakamura A."/>
            <person name="Vischer N."/>
            <person name="VanNieuwenhze M."/>
            <person name="Brun Y."/>
            <person name="Cava F."/>
            <person name="Bulgheresi S."/>
            <person name="Veyrier F."/>
        </authorList>
    </citation>
    <scope>NUCLEOTIDE SEQUENCE</scope>
    <source>
        <strain evidence="1">SAG 1488-6</strain>
    </source>
</reference>
<organism evidence="1 2">
    <name type="scientific">Vitreoscilla stercoraria</name>
    <dbReference type="NCBI Taxonomy" id="61"/>
    <lineage>
        <taxon>Bacteria</taxon>
        <taxon>Pseudomonadati</taxon>
        <taxon>Pseudomonadota</taxon>
        <taxon>Betaproteobacteria</taxon>
        <taxon>Neisseriales</taxon>
        <taxon>Neisseriaceae</taxon>
        <taxon>Vitreoscilla</taxon>
    </lineage>
</organism>
<dbReference type="SUPFAM" id="SSF56784">
    <property type="entry name" value="HAD-like"/>
    <property type="match status" value="1"/>
</dbReference>
<keyword evidence="2" id="KW-1185">Reference proteome</keyword>
<name>A0ABY4EAV7_VITST</name>
<evidence type="ECO:0008006" key="3">
    <source>
        <dbReference type="Google" id="ProtNLM"/>
    </source>
</evidence>
<reference evidence="1" key="1">
    <citation type="submission" date="2021-12" db="EMBL/GenBank/DDBJ databases">
        <authorList>
            <person name="Veyrier F.J."/>
        </authorList>
    </citation>
    <scope>NUCLEOTIDE SEQUENCE</scope>
    <source>
        <strain evidence="1">SAG 1488-6</strain>
    </source>
</reference>
<gene>
    <name evidence="1" type="ORF">LVJ81_02260</name>
</gene>